<name>A0A8A7KLB8_9FIRM</name>
<evidence type="ECO:0000313" key="2">
    <source>
        <dbReference type="Proteomes" id="UP000665020"/>
    </source>
</evidence>
<dbReference type="AlphaFoldDB" id="A0A8A7KLB8"/>
<reference evidence="1" key="1">
    <citation type="submission" date="2019-12" db="EMBL/GenBank/DDBJ databases">
        <authorList>
            <person name="zhang j."/>
            <person name="sun C.M."/>
        </authorList>
    </citation>
    <scope>NUCLEOTIDE SEQUENCE</scope>
    <source>
        <strain evidence="1">NS-1</strain>
    </source>
</reference>
<proteinExistence type="predicted"/>
<organism evidence="1 2">
    <name type="scientific">Iocasia fonsfrigidae</name>
    <dbReference type="NCBI Taxonomy" id="2682810"/>
    <lineage>
        <taxon>Bacteria</taxon>
        <taxon>Bacillati</taxon>
        <taxon>Bacillota</taxon>
        <taxon>Clostridia</taxon>
        <taxon>Halanaerobiales</taxon>
        <taxon>Halanaerobiaceae</taxon>
        <taxon>Iocasia</taxon>
    </lineage>
</organism>
<dbReference type="Proteomes" id="UP000665020">
    <property type="component" value="Chromosome"/>
</dbReference>
<dbReference type="RefSeq" id="WP_230867283.1">
    <property type="nucleotide sequence ID" value="NZ_CP046640.1"/>
</dbReference>
<sequence length="68" mass="8203">MYKKENLNYNLRTCFTKEDLDLISCMHDDSYFSEYGFDKTFGKKVKNSLYQFDKKFTQGKDNLFIAEF</sequence>
<keyword evidence="2" id="KW-1185">Reference proteome</keyword>
<gene>
    <name evidence="1" type="ORF">GM661_13390</name>
</gene>
<dbReference type="EMBL" id="CP046640">
    <property type="protein sequence ID" value="QTL98884.1"/>
    <property type="molecule type" value="Genomic_DNA"/>
</dbReference>
<evidence type="ECO:0000313" key="1">
    <source>
        <dbReference type="EMBL" id="QTL98884.1"/>
    </source>
</evidence>
<accession>A0A8A7KLB8</accession>
<protein>
    <submittedName>
        <fullName evidence="1">Uncharacterized protein</fullName>
    </submittedName>
</protein>
<dbReference type="KEGG" id="ifn:GM661_13390"/>